<evidence type="ECO:0000313" key="9">
    <source>
        <dbReference type="Proteomes" id="UP000474758"/>
    </source>
</evidence>
<organism evidence="8 9">
    <name type="scientific">Paragemmobacter kunshanensis</name>
    <dbReference type="NCBI Taxonomy" id="2583234"/>
    <lineage>
        <taxon>Bacteria</taxon>
        <taxon>Pseudomonadati</taxon>
        <taxon>Pseudomonadota</taxon>
        <taxon>Alphaproteobacteria</taxon>
        <taxon>Rhodobacterales</taxon>
        <taxon>Paracoccaceae</taxon>
        <taxon>Paragemmobacter</taxon>
    </lineage>
</organism>
<dbReference type="EMBL" id="JAALFE010000005">
    <property type="protein sequence ID" value="NGQ90656.1"/>
    <property type="molecule type" value="Genomic_DNA"/>
</dbReference>
<dbReference type="AlphaFoldDB" id="A0A6M1TUR4"/>
<dbReference type="InterPro" id="IPR005134">
    <property type="entry name" value="UPF0114"/>
</dbReference>
<evidence type="ECO:0000313" key="8">
    <source>
        <dbReference type="EMBL" id="NGQ90656.1"/>
    </source>
</evidence>
<name>A0A6M1TUR4_9RHOB</name>
<keyword evidence="6 7" id="KW-0472">Membrane</keyword>
<dbReference type="NCBIfam" id="TIGR00645">
    <property type="entry name" value="HI0507"/>
    <property type="match status" value="1"/>
</dbReference>
<proteinExistence type="inferred from homology"/>
<keyword evidence="5 7" id="KW-1133">Transmembrane helix</keyword>
<comment type="subcellular location">
    <subcellularLocation>
        <location evidence="1 7">Cell membrane</location>
        <topology evidence="1 7">Multi-pass membrane protein</topology>
    </subcellularLocation>
</comment>
<dbReference type="PANTHER" id="PTHR38596">
    <property type="entry name" value="UPF0114 PROTEIN YQHA"/>
    <property type="match status" value="1"/>
</dbReference>
<evidence type="ECO:0000256" key="4">
    <source>
        <dbReference type="ARBA" id="ARBA00022692"/>
    </source>
</evidence>
<evidence type="ECO:0000256" key="6">
    <source>
        <dbReference type="ARBA" id="ARBA00023136"/>
    </source>
</evidence>
<dbReference type="PANTHER" id="PTHR38596:SF1">
    <property type="entry name" value="UPF0114 PROTEIN YQHA"/>
    <property type="match status" value="1"/>
</dbReference>
<dbReference type="InterPro" id="IPR020761">
    <property type="entry name" value="UPF0114_bac"/>
</dbReference>
<evidence type="ECO:0000256" key="7">
    <source>
        <dbReference type="HAMAP-Rule" id="MF_00143"/>
    </source>
</evidence>
<evidence type="ECO:0000256" key="3">
    <source>
        <dbReference type="ARBA" id="ARBA00022475"/>
    </source>
</evidence>
<feature type="transmembrane region" description="Helical" evidence="7">
    <location>
        <begin position="148"/>
        <end position="170"/>
    </location>
</feature>
<reference evidence="8 9" key="1">
    <citation type="submission" date="2020-02" db="EMBL/GenBank/DDBJ databases">
        <title>Rhodobacter translucens sp. nov., a novel bacterium isolated from activated sludge.</title>
        <authorList>
            <person name="Liu J."/>
        </authorList>
    </citation>
    <scope>NUCLEOTIDE SEQUENCE [LARGE SCALE GENOMIC DNA]</scope>
    <source>
        <strain evidence="8 9">HX-7-19</strain>
    </source>
</reference>
<feature type="transmembrane region" description="Helical" evidence="7">
    <location>
        <begin position="20"/>
        <end position="40"/>
    </location>
</feature>
<dbReference type="Pfam" id="PF03350">
    <property type="entry name" value="UPF0114"/>
    <property type="match status" value="1"/>
</dbReference>
<evidence type="ECO:0000256" key="2">
    <source>
        <dbReference type="ARBA" id="ARBA00005774"/>
    </source>
</evidence>
<evidence type="ECO:0000256" key="1">
    <source>
        <dbReference type="ARBA" id="ARBA00004651"/>
    </source>
</evidence>
<dbReference type="HAMAP" id="MF_00143">
    <property type="entry name" value="UPF0114"/>
    <property type="match status" value="1"/>
</dbReference>
<keyword evidence="4 7" id="KW-0812">Transmembrane</keyword>
<gene>
    <name evidence="8" type="ORF">G5V65_07080</name>
</gene>
<dbReference type="GO" id="GO:0005886">
    <property type="term" value="C:plasma membrane"/>
    <property type="evidence" value="ECO:0007669"/>
    <property type="project" value="UniProtKB-SubCell"/>
</dbReference>
<dbReference type="Proteomes" id="UP000474758">
    <property type="component" value="Unassembled WGS sequence"/>
</dbReference>
<keyword evidence="9" id="KW-1185">Reference proteome</keyword>
<feature type="transmembrane region" description="Helical" evidence="7">
    <location>
        <begin position="60"/>
        <end position="81"/>
    </location>
</feature>
<keyword evidence="3 7" id="KW-1003">Cell membrane</keyword>
<protein>
    <recommendedName>
        <fullName evidence="7">UPF0114 protein G5V65_07080</fullName>
    </recommendedName>
</protein>
<comment type="similarity">
    <text evidence="2 7">Belongs to the UPF0114 family.</text>
</comment>
<comment type="caution">
    <text evidence="8">The sequence shown here is derived from an EMBL/GenBank/DDBJ whole genome shotgun (WGS) entry which is preliminary data.</text>
</comment>
<sequence length="176" mass="19742">MGERRTAESVLERGLFASRWLMAPMYLGLVVALLMLLVIFFRELAYYVPQMLTLSPEKTILVVLTLIDLTLAANLLLIVMFSGYESFVSKFDFDPGTDRPGWMGKVDFGGLKMKLIASIVAISAIHLLKRFMEIGDPDLPAPSEGHLFWLTVIHMTFVLSGVLMALMDWLQARSAK</sequence>
<accession>A0A6M1TUR4</accession>
<evidence type="ECO:0000256" key="5">
    <source>
        <dbReference type="ARBA" id="ARBA00022989"/>
    </source>
</evidence>